<dbReference type="InterPro" id="IPR027291">
    <property type="entry name" value="Glyco_hydro_38_N_sf"/>
</dbReference>
<dbReference type="InterPro" id="IPR000602">
    <property type="entry name" value="Glyco_hydro_38_N"/>
</dbReference>
<keyword evidence="12" id="KW-0472">Membrane</keyword>
<dbReference type="SUPFAM" id="SSF88688">
    <property type="entry name" value="Families 57/38 glycoside transferase middle domain"/>
    <property type="match status" value="1"/>
</dbReference>
<protein>
    <recommendedName>
        <fullName evidence="17">Alpha-mannosidase</fullName>
        <ecNumber evidence="17">3.2.1.-</ecNumber>
    </recommendedName>
</protein>
<dbReference type="Gene3D" id="3.20.110.10">
    <property type="entry name" value="Glycoside hydrolase 38, N terminal domain"/>
    <property type="match status" value="1"/>
</dbReference>
<evidence type="ECO:0000256" key="1">
    <source>
        <dbReference type="ARBA" id="ARBA00004323"/>
    </source>
</evidence>
<evidence type="ECO:0000256" key="7">
    <source>
        <dbReference type="ARBA" id="ARBA00022801"/>
    </source>
</evidence>
<dbReference type="SUPFAM" id="SSF74650">
    <property type="entry name" value="Galactose mutarotase-like"/>
    <property type="match status" value="1"/>
</dbReference>
<dbReference type="Gene3D" id="2.70.98.30">
    <property type="entry name" value="Golgi alpha-mannosidase II, domain 4"/>
    <property type="match status" value="1"/>
</dbReference>
<evidence type="ECO:0000256" key="11">
    <source>
        <dbReference type="ARBA" id="ARBA00023034"/>
    </source>
</evidence>
<evidence type="ECO:0000256" key="4">
    <source>
        <dbReference type="ARBA" id="ARBA00011748"/>
    </source>
</evidence>
<feature type="domain" description="Glycoside hydrolase family 38 central" evidence="18">
    <location>
        <begin position="458"/>
        <end position="544"/>
    </location>
</feature>
<dbReference type="InterPro" id="IPR050843">
    <property type="entry name" value="Glycosyl_Hydrlase_38"/>
</dbReference>
<dbReference type="EC" id="3.2.1.-" evidence="17"/>
<dbReference type="FunFam" id="3.20.110.10:FF:000003">
    <property type="entry name" value="Alpha-mannosidase"/>
    <property type="match status" value="1"/>
</dbReference>
<proteinExistence type="evidence at transcript level"/>
<dbReference type="InterPro" id="IPR011682">
    <property type="entry name" value="Glyco_hydro_38_C"/>
</dbReference>
<dbReference type="CDD" id="cd10809">
    <property type="entry name" value="GH38N_AMII_GMII_SfManIII_like"/>
    <property type="match status" value="1"/>
</dbReference>
<comment type="subcellular location">
    <subcellularLocation>
        <location evidence="1">Golgi apparatus membrane</location>
        <topology evidence="1">Single-pass type II membrane protein</topology>
    </subcellularLocation>
</comment>
<dbReference type="GO" id="GO:0030246">
    <property type="term" value="F:carbohydrate binding"/>
    <property type="evidence" value="ECO:0007669"/>
    <property type="project" value="InterPro"/>
</dbReference>
<dbReference type="GO" id="GO:0046872">
    <property type="term" value="F:metal ion binding"/>
    <property type="evidence" value="ECO:0007669"/>
    <property type="project" value="UniProtKB-KW"/>
</dbReference>
<dbReference type="GO" id="GO:0000139">
    <property type="term" value="C:Golgi membrane"/>
    <property type="evidence" value="ECO:0007669"/>
    <property type="project" value="UniProtKB-SubCell"/>
</dbReference>
<dbReference type="EMBL" id="GDKW01003685">
    <property type="protein sequence ID" value="JAI52910.1"/>
    <property type="molecule type" value="mRNA"/>
</dbReference>
<dbReference type="GO" id="GO:0004572">
    <property type="term" value="F:mannosyl-oligosaccharide 1,3-1,6-alpha-mannosidase activity"/>
    <property type="evidence" value="ECO:0007669"/>
    <property type="project" value="UniProtKB-EC"/>
</dbReference>
<evidence type="ECO:0000256" key="13">
    <source>
        <dbReference type="ARBA" id="ARBA00023157"/>
    </source>
</evidence>
<evidence type="ECO:0000256" key="14">
    <source>
        <dbReference type="ARBA" id="ARBA00023295"/>
    </source>
</evidence>
<comment type="function">
    <text evidence="15">Catalyzes the first committed step in the biosynthesis of complex N-glycans. It controls conversion of high mannose to complex N-glycans; the final hydrolytic step in the N-glycan maturation pathway.</text>
</comment>
<keyword evidence="6 17" id="KW-0479">Metal-binding</keyword>
<organism evidence="19">
    <name type="scientific">Rhodnius neglectus</name>
    <dbReference type="NCBI Taxonomy" id="72488"/>
    <lineage>
        <taxon>Eukaryota</taxon>
        <taxon>Metazoa</taxon>
        <taxon>Ecdysozoa</taxon>
        <taxon>Arthropoda</taxon>
        <taxon>Hexapoda</taxon>
        <taxon>Insecta</taxon>
        <taxon>Pterygota</taxon>
        <taxon>Neoptera</taxon>
        <taxon>Paraneoptera</taxon>
        <taxon>Hemiptera</taxon>
        <taxon>Heteroptera</taxon>
        <taxon>Panheteroptera</taxon>
        <taxon>Cimicomorpha</taxon>
        <taxon>Reduviidae</taxon>
        <taxon>Triatominae</taxon>
        <taxon>Rhodnius</taxon>
    </lineage>
</organism>
<dbReference type="GO" id="GO:0006491">
    <property type="term" value="P:N-glycan processing"/>
    <property type="evidence" value="ECO:0007669"/>
    <property type="project" value="TreeGrafter"/>
</dbReference>
<evidence type="ECO:0000256" key="5">
    <source>
        <dbReference type="ARBA" id="ARBA00022692"/>
    </source>
</evidence>
<accession>A0A0P4VK91</accession>
<keyword evidence="10" id="KW-1133">Transmembrane helix</keyword>
<reference evidence="19" key="1">
    <citation type="journal article" date="2016" name="PLoS Negl. Trop. Dis.">
        <title>A Deep Insight into the Sialome of Rhodnius neglectus, a Vector of Chagas Disease.</title>
        <authorList>
            <person name="Santiago P.B."/>
            <person name="Assumpcao T.C."/>
            <person name="Araujo C.N."/>
            <person name="Bastos I.M."/>
            <person name="Neves D."/>
            <person name="Silva I.G."/>
            <person name="Charneau S."/>
            <person name="Queiroz R.M."/>
            <person name="Raiol T."/>
            <person name="Oliveira J.V."/>
            <person name="Sousa M.V."/>
            <person name="Calvo E."/>
            <person name="Ribeiro J.M."/>
            <person name="Santana J.M."/>
        </authorList>
    </citation>
    <scope>NUCLEOTIDE SEQUENCE</scope>
    <source>
        <tissue evidence="19">Salivary glands</tissue>
    </source>
</reference>
<dbReference type="InterPro" id="IPR011013">
    <property type="entry name" value="Gal_mutarotase_sf_dom"/>
</dbReference>
<evidence type="ECO:0000256" key="12">
    <source>
        <dbReference type="ARBA" id="ARBA00023136"/>
    </source>
</evidence>
<evidence type="ECO:0000259" key="18">
    <source>
        <dbReference type="SMART" id="SM00872"/>
    </source>
</evidence>
<dbReference type="InterPro" id="IPR011330">
    <property type="entry name" value="Glyco_hydro/deAcase_b/a-brl"/>
</dbReference>
<dbReference type="PANTHER" id="PTHR11607">
    <property type="entry name" value="ALPHA-MANNOSIDASE"/>
    <property type="match status" value="1"/>
</dbReference>
<dbReference type="Pfam" id="PF09261">
    <property type="entry name" value="Alpha-mann_mid"/>
    <property type="match status" value="1"/>
</dbReference>
<dbReference type="Pfam" id="PF01074">
    <property type="entry name" value="Glyco_hydro_38N"/>
    <property type="match status" value="1"/>
</dbReference>
<comment type="pathway">
    <text evidence="2">Protein modification; protein glycosylation.</text>
</comment>
<keyword evidence="5" id="KW-0812">Transmembrane</keyword>
<dbReference type="FunFam" id="2.70.98.30:FF:000002">
    <property type="entry name" value="Alpha-mannosidase"/>
    <property type="match status" value="1"/>
</dbReference>
<keyword evidence="9" id="KW-0735">Signal-anchor</keyword>
<name>A0A0P4VK91_9HEMI</name>
<dbReference type="InterPro" id="IPR015341">
    <property type="entry name" value="Glyco_hydro_38_cen"/>
</dbReference>
<keyword evidence="13" id="KW-1015">Disulfide bond</keyword>
<comment type="similarity">
    <text evidence="3 17">Belongs to the glycosyl hydrolase 38 family.</text>
</comment>
<dbReference type="InterPro" id="IPR028995">
    <property type="entry name" value="Glyco_hydro_57/38_cen_sf"/>
</dbReference>
<dbReference type="AlphaFoldDB" id="A0A0P4VK91"/>
<comment type="catalytic activity">
    <reaction evidence="16">
        <text>N(4)-{beta-D-GlcNAc-(1-&gt;2)-alpha-D-Man-(1-&gt;3)-[alpha-D-Man-(1-&gt;3)-[alpha-D-Man-(1-&gt;6)]-alpha-D-Man-(1-&gt;6)]-beta-D-Man-(1-&gt;4)-beta-D-GlcNAc-(1-&gt;4)-beta-D-GlcNAc}-L-asparaginyl-[protein] + 2 H2O = 2 alpha-D-mannopyranose + an N(4)-{beta-D-GlcNAc-(1-&gt;2)-alpha-D-Man-(1-&gt;3)-[alpha-D-Man-(1-&gt;6)]-beta-D-Man-(1-&gt;4)-beta-D-GlcNAc-(1-&gt;4)-beta-D-GlcNAc}-L-asparaginyl-[protein]</text>
        <dbReference type="Rhea" id="RHEA:56052"/>
        <dbReference type="Rhea" id="RHEA-COMP:14368"/>
        <dbReference type="Rhea" id="RHEA-COMP:14369"/>
        <dbReference type="ChEBI" id="CHEBI:15377"/>
        <dbReference type="ChEBI" id="CHEBI:28729"/>
        <dbReference type="ChEBI" id="CHEBI:60615"/>
        <dbReference type="ChEBI" id="CHEBI:60625"/>
        <dbReference type="EC" id="3.2.1.114"/>
    </reaction>
</comment>
<evidence type="ECO:0000256" key="2">
    <source>
        <dbReference type="ARBA" id="ARBA00004922"/>
    </source>
</evidence>
<dbReference type="SUPFAM" id="SSF88713">
    <property type="entry name" value="Glycoside hydrolase/deacetylase"/>
    <property type="match status" value="1"/>
</dbReference>
<dbReference type="FunFam" id="1.20.1270.50:FF:000001">
    <property type="entry name" value="Alpha-mannosidase"/>
    <property type="match status" value="1"/>
</dbReference>
<keyword evidence="11" id="KW-0333">Golgi apparatus</keyword>
<dbReference type="GO" id="GO:0006013">
    <property type="term" value="P:mannose metabolic process"/>
    <property type="evidence" value="ECO:0007669"/>
    <property type="project" value="InterPro"/>
</dbReference>
<dbReference type="Pfam" id="PF07748">
    <property type="entry name" value="Glyco_hydro_38C"/>
    <property type="match status" value="1"/>
</dbReference>
<comment type="subunit">
    <text evidence="4">Homodimer; disulfide-linked.</text>
</comment>
<evidence type="ECO:0000313" key="19">
    <source>
        <dbReference type="EMBL" id="JAI52910.1"/>
    </source>
</evidence>
<dbReference type="Gene3D" id="2.60.40.1180">
    <property type="entry name" value="Golgi alpha-mannosidase II"/>
    <property type="match status" value="1"/>
</dbReference>
<evidence type="ECO:0000256" key="17">
    <source>
        <dbReference type="RuleBase" id="RU361199"/>
    </source>
</evidence>
<dbReference type="PANTHER" id="PTHR11607:SF3">
    <property type="entry name" value="LYSOSOMAL ALPHA-MANNOSIDASE"/>
    <property type="match status" value="1"/>
</dbReference>
<comment type="cofactor">
    <cofactor evidence="17">
        <name>Zn(2+)</name>
        <dbReference type="ChEBI" id="CHEBI:29105"/>
    </cofactor>
    <text evidence="17">Binds 1 zinc ion per subunit.</text>
</comment>
<dbReference type="SMART" id="SM00872">
    <property type="entry name" value="Alpha-mann_mid"/>
    <property type="match status" value="1"/>
</dbReference>
<evidence type="ECO:0000256" key="9">
    <source>
        <dbReference type="ARBA" id="ARBA00022968"/>
    </source>
</evidence>
<sequence length="1105" mass="127572">MRIKRLALAGASALLIVCLGLYHILDKTLSEQKYLIKKPTTYTSQFLNDLREYKNYTDKNRNYVTSFDTRGIVEEFQKCFVPKSDPSVDVQMGRVYDQLKFDNIDGGVWKQGWNVKYNNNQWTPDHKLKVFVVPHSHNDPGWKKTFENYYTSQTRSILNHMVSKLLEDSRRKFIWAEISFFSLWWSEASQDAKDKVKLLLSRGQLEFVTGGWVMPDEATSHYSSVLEQLTHGHQWLLQHLNYRPNHSWSIDPFGLSPTLPFILKKCGFDSLVVQRTHYSVKKYLARNKQLEFRWRQLWDGEGTTELLTHMMPFYSYDIPHTCGPDPKVCCQFDFKRLPGYGVYCPWKVPPKVITEKNVAHRAELILDQYKKKAQLYDSNVLLVPLGDDFRYDHFTEWDAQYNNYQKLFDYINSNPDMNTKIQFGTLTDYFEELSKEKPSTDFPTLSGDFFTYADRDNDYWSGYYSSRPFYKRMDRVLISYLRSAEFLTWEVLRKNKYAEGPIKLLEYLKEELYDARSHHSLFQHHDGITGTAKDHVVQDYAKKMLEAIKKCQNVIQMVSYYLLSNGKIPESNTKYFILDGHEKLYYGRPKEQTILTFPSGVQARLVTFYNPLTFTRNEIVTLRVENRLVQVRDNNGNVVAHQISPMCDLMDDLIKCYQLSFVVSIQPLSLVTYSVEPSDDENEAHVNIRLLNPSLAYKFDDWENKEIVTGKDFTLQNNDLSAAFTKDGFLKAVTLKQETNVVTIPVHLSFVKYSTPFGPGHSGAYLFLPDSEGETIKSTTARVIIVEGRLISQVIVEMPKHVHVVTLYNSQGIDSKGIEIHNLVNIEGINANYELAMRLSTNINNQDVFYTDLNGVQIIKRKRLNRLPLQGNYYPIPSCAYIEDNNTRMTLLSAQPLGFGSLSEGQIEVMQDRRLLQDDYRGLDQPVMDNRPTLTIFRLHLETKVPNCKKAETNKIWGSLSDTSHSSLMTILHPLHSLAWTQTDTTLAGEDDLNKRPKYDPGLPIPSNIHLVSAHILQNMSTGIVIHSTSFDSCFSTLQDSPDILLNLGALFNVKNTDKIYGSSLTFNKLMEEISSHNIHICENDIKAFFIPNNLNQYNINLITN</sequence>
<dbReference type="Gene3D" id="2.60.40.1360">
    <property type="match status" value="1"/>
</dbReference>
<keyword evidence="8 17" id="KW-0862">Zinc</keyword>
<evidence type="ECO:0000256" key="3">
    <source>
        <dbReference type="ARBA" id="ARBA00009792"/>
    </source>
</evidence>
<evidence type="ECO:0000256" key="10">
    <source>
        <dbReference type="ARBA" id="ARBA00022989"/>
    </source>
</evidence>
<evidence type="ECO:0000256" key="6">
    <source>
        <dbReference type="ARBA" id="ARBA00022723"/>
    </source>
</evidence>
<evidence type="ECO:0000256" key="15">
    <source>
        <dbReference type="ARBA" id="ARBA00059516"/>
    </source>
</evidence>
<evidence type="ECO:0000256" key="16">
    <source>
        <dbReference type="ARBA" id="ARBA00093232"/>
    </source>
</evidence>
<keyword evidence="14 17" id="KW-0326">Glycosidase</keyword>
<dbReference type="InterPro" id="IPR037094">
    <property type="entry name" value="Glyco_hydro_38_cen_sf"/>
</dbReference>
<dbReference type="InterPro" id="IPR013780">
    <property type="entry name" value="Glyco_hydro_b"/>
</dbReference>
<keyword evidence="7 17" id="KW-0378">Hydrolase</keyword>
<dbReference type="Gene3D" id="1.20.1270.50">
    <property type="entry name" value="Glycoside hydrolase family 38, central domain"/>
    <property type="match status" value="1"/>
</dbReference>
<evidence type="ECO:0000256" key="8">
    <source>
        <dbReference type="ARBA" id="ARBA00022833"/>
    </source>
</evidence>